<dbReference type="GO" id="GO:0006274">
    <property type="term" value="P:DNA replication termination"/>
    <property type="evidence" value="ECO:0007669"/>
    <property type="project" value="TreeGrafter"/>
</dbReference>
<evidence type="ECO:0000256" key="4">
    <source>
        <dbReference type="SAM" id="MobiDB-lite"/>
    </source>
</evidence>
<reference evidence="6" key="1">
    <citation type="submission" date="2025-08" db="UniProtKB">
        <authorList>
            <consortium name="RefSeq"/>
        </authorList>
    </citation>
    <scope>IDENTIFICATION</scope>
</reference>
<sequence length="285" mass="31745">MGCDGGTIPRRDELVRTKQKGEQKDAKSENAFKWKHCAISQQALKKPIVACDLGRLYNKEAVIQYLLTKTEAPVEIASHIRQLKDVTELKLTDNPAYRDVESKGAECVDHAVSPYVCPTSLLEMNGAYKFMFNRRCGCVLSERALKNVKTEKCLKCGGGFDTNDLITLNPSDDERALLELRMAERKAAMKAAKKKVKKEVKNEFEPEPKKAKTQKIKTDSAKTEPGTSGTSLGASKLLIPEKAKESYSIAQDPNASEALKSLFTTHESAKNKPKAHWVTHNPLFY</sequence>
<dbReference type="KEGG" id="goe:100899477"/>
<feature type="region of interest" description="Disordered" evidence="4">
    <location>
        <begin position="1"/>
        <end position="27"/>
    </location>
</feature>
<evidence type="ECO:0000313" key="6">
    <source>
        <dbReference type="RefSeq" id="XP_003746426.1"/>
    </source>
</evidence>
<dbReference type="CDD" id="cd16653">
    <property type="entry name" value="RING-like_Rtf2"/>
    <property type="match status" value="1"/>
</dbReference>
<dbReference type="InterPro" id="IPR027799">
    <property type="entry name" value="Rtf2_RING-finger"/>
</dbReference>
<evidence type="ECO:0000256" key="3">
    <source>
        <dbReference type="ARBA" id="ARBA00030367"/>
    </source>
</evidence>
<dbReference type="RefSeq" id="XP_003746426.1">
    <property type="nucleotide sequence ID" value="XM_003746378.2"/>
</dbReference>
<keyword evidence="5" id="KW-1185">Reference proteome</keyword>
<evidence type="ECO:0000313" key="5">
    <source>
        <dbReference type="Proteomes" id="UP000694867"/>
    </source>
</evidence>
<evidence type="ECO:0000256" key="1">
    <source>
        <dbReference type="ARBA" id="ARBA00009885"/>
    </source>
</evidence>
<protein>
    <recommendedName>
        <fullName evidence="2">Replication termination factor 2</fullName>
    </recommendedName>
    <alternativeName>
        <fullName evidence="3">Replication termination factor 2 domain-containing protein 1</fullName>
    </alternativeName>
</protein>
<feature type="compositionally biased region" description="Basic and acidic residues" evidence="4">
    <location>
        <begin position="9"/>
        <end position="27"/>
    </location>
</feature>
<dbReference type="Proteomes" id="UP000694867">
    <property type="component" value="Unplaced"/>
</dbReference>
<proteinExistence type="inferred from homology"/>
<dbReference type="PANTHER" id="PTHR12775">
    <property type="entry name" value="PROTEIN C20ORF43 HOMOLOG"/>
    <property type="match status" value="1"/>
</dbReference>
<evidence type="ECO:0000256" key="2">
    <source>
        <dbReference type="ARBA" id="ARBA00015157"/>
    </source>
</evidence>
<organism evidence="5 6">
    <name type="scientific">Galendromus occidentalis</name>
    <name type="common">western predatory mite</name>
    <dbReference type="NCBI Taxonomy" id="34638"/>
    <lineage>
        <taxon>Eukaryota</taxon>
        <taxon>Metazoa</taxon>
        <taxon>Ecdysozoa</taxon>
        <taxon>Arthropoda</taxon>
        <taxon>Chelicerata</taxon>
        <taxon>Arachnida</taxon>
        <taxon>Acari</taxon>
        <taxon>Parasitiformes</taxon>
        <taxon>Mesostigmata</taxon>
        <taxon>Gamasina</taxon>
        <taxon>Phytoseioidea</taxon>
        <taxon>Phytoseiidae</taxon>
        <taxon>Typhlodrominae</taxon>
        <taxon>Galendromus</taxon>
    </lineage>
</organism>
<comment type="similarity">
    <text evidence="1">Belongs to the rtf2 family.</text>
</comment>
<dbReference type="GO" id="GO:0005634">
    <property type="term" value="C:nucleus"/>
    <property type="evidence" value="ECO:0007669"/>
    <property type="project" value="TreeGrafter"/>
</dbReference>
<dbReference type="AlphaFoldDB" id="A0AAJ6QWM0"/>
<dbReference type="PANTHER" id="PTHR12775:SF0">
    <property type="entry name" value="REPLICATION TERMINATION FACTOR 2"/>
    <property type="match status" value="1"/>
</dbReference>
<feature type="region of interest" description="Disordered" evidence="4">
    <location>
        <begin position="197"/>
        <end position="237"/>
    </location>
</feature>
<dbReference type="Pfam" id="PF04641">
    <property type="entry name" value="Rtf2"/>
    <property type="match status" value="1"/>
</dbReference>
<feature type="compositionally biased region" description="Basic and acidic residues" evidence="4">
    <location>
        <begin position="199"/>
        <end position="222"/>
    </location>
</feature>
<accession>A0AAJ6QWM0</accession>
<name>A0AAJ6QWM0_9ACAR</name>
<dbReference type="GeneID" id="100899477"/>
<dbReference type="InterPro" id="IPR006735">
    <property type="entry name" value="Rtf2"/>
</dbReference>
<gene>
    <name evidence="6" type="primary">LOC100899477</name>
</gene>